<dbReference type="AlphaFoldDB" id="A0A392U716"/>
<evidence type="ECO:0000313" key="1">
    <source>
        <dbReference type="EMBL" id="MCI67545.1"/>
    </source>
</evidence>
<sequence>MGCAGHNACACLLVLGWVMRGVG</sequence>
<reference evidence="1 2" key="1">
    <citation type="journal article" date="2018" name="Front. Plant Sci.">
        <title>Red Clover (Trifolium pratense) and Zigzag Clover (T. medium) - A Picture of Genomic Similarities and Differences.</title>
        <authorList>
            <person name="Dluhosova J."/>
            <person name="Istvanek J."/>
            <person name="Nedelnik J."/>
            <person name="Repkova J."/>
        </authorList>
    </citation>
    <scope>NUCLEOTIDE SEQUENCE [LARGE SCALE GENOMIC DNA]</scope>
    <source>
        <strain evidence="2">cv. 10/8</strain>
        <tissue evidence="1">Leaf</tissue>
    </source>
</reference>
<dbReference type="EMBL" id="LXQA010719049">
    <property type="protein sequence ID" value="MCI67545.1"/>
    <property type="molecule type" value="Genomic_DNA"/>
</dbReference>
<keyword evidence="2" id="KW-1185">Reference proteome</keyword>
<evidence type="ECO:0000313" key="2">
    <source>
        <dbReference type="Proteomes" id="UP000265520"/>
    </source>
</evidence>
<organism evidence="1 2">
    <name type="scientific">Trifolium medium</name>
    <dbReference type="NCBI Taxonomy" id="97028"/>
    <lineage>
        <taxon>Eukaryota</taxon>
        <taxon>Viridiplantae</taxon>
        <taxon>Streptophyta</taxon>
        <taxon>Embryophyta</taxon>
        <taxon>Tracheophyta</taxon>
        <taxon>Spermatophyta</taxon>
        <taxon>Magnoliopsida</taxon>
        <taxon>eudicotyledons</taxon>
        <taxon>Gunneridae</taxon>
        <taxon>Pentapetalae</taxon>
        <taxon>rosids</taxon>
        <taxon>fabids</taxon>
        <taxon>Fabales</taxon>
        <taxon>Fabaceae</taxon>
        <taxon>Papilionoideae</taxon>
        <taxon>50 kb inversion clade</taxon>
        <taxon>NPAAA clade</taxon>
        <taxon>Hologalegina</taxon>
        <taxon>IRL clade</taxon>
        <taxon>Trifolieae</taxon>
        <taxon>Trifolium</taxon>
    </lineage>
</organism>
<protein>
    <submittedName>
        <fullName evidence="1">Uncharacterized protein</fullName>
    </submittedName>
</protein>
<comment type="caution">
    <text evidence="1">The sequence shown here is derived from an EMBL/GenBank/DDBJ whole genome shotgun (WGS) entry which is preliminary data.</text>
</comment>
<dbReference type="Proteomes" id="UP000265520">
    <property type="component" value="Unassembled WGS sequence"/>
</dbReference>
<accession>A0A392U716</accession>
<feature type="non-terminal residue" evidence="1">
    <location>
        <position position="23"/>
    </location>
</feature>
<name>A0A392U716_9FABA</name>
<proteinExistence type="predicted"/>